<name>A0A2G9RFE2_AQUCT</name>
<protein>
    <submittedName>
        <fullName evidence="1">Uncharacterized protein</fullName>
    </submittedName>
</protein>
<evidence type="ECO:0000313" key="1">
    <source>
        <dbReference type="EMBL" id="PIO26610.1"/>
    </source>
</evidence>
<gene>
    <name evidence="1" type="ORF">AB205_0216220</name>
</gene>
<dbReference type="AlphaFoldDB" id="A0A2G9RFE2"/>
<accession>A0A2G9RFE2</accession>
<proteinExistence type="predicted"/>
<reference evidence="1" key="1">
    <citation type="submission" date="2017-08" db="EMBL/GenBank/DDBJ databases">
        <title>Assembly of the North American Bullfrog Genome.</title>
        <authorList>
            <person name="Warren R.L."/>
            <person name="Vandervalk B.P."/>
            <person name="Kucuk E."/>
            <person name="Birol I."/>
            <person name="Helbing C."/>
            <person name="Pandoh P."/>
            <person name="Behsaz B."/>
            <person name="Mohamadi H."/>
            <person name="Chu J."/>
            <person name="Jackman S."/>
            <person name="Hammond S.A."/>
            <person name="Veldhoen N."/>
            <person name="Kirk H."/>
            <person name="Zhao Y."/>
            <person name="Coope R."/>
            <person name="Pleasance S."/>
            <person name="Moore R."/>
            <person name="Holt R."/>
        </authorList>
    </citation>
    <scope>NUCLEOTIDE SEQUENCE</scope>
    <source>
        <strain evidence="1">Bruno</strain>
        <tissue evidence="1">Liver</tissue>
    </source>
</reference>
<dbReference type="EMBL" id="KV942438">
    <property type="protein sequence ID" value="PIO26610.1"/>
    <property type="molecule type" value="Genomic_DNA"/>
</dbReference>
<sequence length="99" mass="11184">MEFPAGNKVWPCDYKGTFYLVRCKGNVFTSTSNADGLDGRGCVSRHQSVGWTRTFPLLYCSSPHPPAGRVTPILWQKKKKNKYKNKNNITYTVATQVIL</sequence>
<dbReference type="OrthoDB" id="6365676at2759"/>
<organism evidence="1">
    <name type="scientific">Aquarana catesbeiana</name>
    <name type="common">American bullfrog</name>
    <name type="synonym">Rana catesbeiana</name>
    <dbReference type="NCBI Taxonomy" id="8400"/>
    <lineage>
        <taxon>Eukaryota</taxon>
        <taxon>Metazoa</taxon>
        <taxon>Chordata</taxon>
        <taxon>Craniata</taxon>
        <taxon>Vertebrata</taxon>
        <taxon>Euteleostomi</taxon>
        <taxon>Amphibia</taxon>
        <taxon>Batrachia</taxon>
        <taxon>Anura</taxon>
        <taxon>Neobatrachia</taxon>
        <taxon>Ranoidea</taxon>
        <taxon>Ranidae</taxon>
        <taxon>Aquarana</taxon>
    </lineage>
</organism>